<dbReference type="AlphaFoldDB" id="A0A8J3RDH0"/>
<sequence>MRAIRSTPERARQLTLREAPVYAAGMSDDEPIDYEAVRRRFPWVGKGESGESDLSCRYRQIMAEGRKRPRGEECPTGDTRSFPGERTAQALP</sequence>
<comment type="caution">
    <text evidence="2">The sequence shown here is derived from an EMBL/GenBank/DDBJ whole genome shotgun (WGS) entry which is preliminary data.</text>
</comment>
<protein>
    <submittedName>
        <fullName evidence="2">Uncharacterized protein</fullName>
    </submittedName>
</protein>
<keyword evidence="3" id="KW-1185">Reference proteome</keyword>
<accession>A0A8J3RDH0</accession>
<evidence type="ECO:0000313" key="2">
    <source>
        <dbReference type="EMBL" id="GIH72630.1"/>
    </source>
</evidence>
<evidence type="ECO:0000256" key="1">
    <source>
        <dbReference type="SAM" id="MobiDB-lite"/>
    </source>
</evidence>
<feature type="compositionally biased region" description="Basic and acidic residues" evidence="1">
    <location>
        <begin position="64"/>
        <end position="73"/>
    </location>
</feature>
<gene>
    <name evidence="2" type="ORF">Mth01_48830</name>
</gene>
<name>A0A8J3RDH0_9ACTN</name>
<organism evidence="2 3">
    <name type="scientific">Sphaerimonospora thailandensis</name>
    <dbReference type="NCBI Taxonomy" id="795644"/>
    <lineage>
        <taxon>Bacteria</taxon>
        <taxon>Bacillati</taxon>
        <taxon>Actinomycetota</taxon>
        <taxon>Actinomycetes</taxon>
        <taxon>Streptosporangiales</taxon>
        <taxon>Streptosporangiaceae</taxon>
        <taxon>Sphaerimonospora</taxon>
    </lineage>
</organism>
<reference evidence="2" key="1">
    <citation type="submission" date="2021-01" db="EMBL/GenBank/DDBJ databases">
        <title>Whole genome shotgun sequence of Sphaerimonospora thailandensis NBRC 107569.</title>
        <authorList>
            <person name="Komaki H."/>
            <person name="Tamura T."/>
        </authorList>
    </citation>
    <scope>NUCLEOTIDE SEQUENCE</scope>
    <source>
        <strain evidence="2">NBRC 107569</strain>
    </source>
</reference>
<proteinExistence type="predicted"/>
<dbReference type="Proteomes" id="UP000610966">
    <property type="component" value="Unassembled WGS sequence"/>
</dbReference>
<evidence type="ECO:0000313" key="3">
    <source>
        <dbReference type="Proteomes" id="UP000610966"/>
    </source>
</evidence>
<feature type="region of interest" description="Disordered" evidence="1">
    <location>
        <begin position="63"/>
        <end position="92"/>
    </location>
</feature>
<dbReference type="EMBL" id="BOOG01000056">
    <property type="protein sequence ID" value="GIH72630.1"/>
    <property type="molecule type" value="Genomic_DNA"/>
</dbReference>